<dbReference type="Gene3D" id="3.80.10.10">
    <property type="entry name" value="Ribonuclease Inhibitor"/>
    <property type="match status" value="1"/>
</dbReference>
<proteinExistence type="predicted"/>
<evidence type="ECO:0000313" key="1">
    <source>
        <dbReference type="EMBL" id="KAF6759761.1"/>
    </source>
</evidence>
<dbReference type="OrthoDB" id="3156934at2759"/>
<dbReference type="EMBL" id="JACGCI010000014">
    <property type="protein sequence ID" value="KAF6759761.1"/>
    <property type="molecule type" value="Genomic_DNA"/>
</dbReference>
<dbReference type="InterPro" id="IPR032675">
    <property type="entry name" value="LRR_dom_sf"/>
</dbReference>
<reference evidence="1 2" key="1">
    <citation type="submission" date="2020-07" db="EMBL/GenBank/DDBJ databases">
        <title>Comparative genomics of pyrophilous fungi reveals a link between fire events and developmental genes.</title>
        <authorList>
            <consortium name="DOE Joint Genome Institute"/>
            <person name="Steindorff A.S."/>
            <person name="Carver A."/>
            <person name="Calhoun S."/>
            <person name="Stillman K."/>
            <person name="Liu H."/>
            <person name="Lipzen A."/>
            <person name="Pangilinan J."/>
            <person name="Labutti K."/>
            <person name="Bruns T.D."/>
            <person name="Grigoriev I.V."/>
        </authorList>
    </citation>
    <scope>NUCLEOTIDE SEQUENCE [LARGE SCALE GENOMIC DNA]</scope>
    <source>
        <strain evidence="1 2">CBS 144469</strain>
    </source>
</reference>
<organism evidence="1 2">
    <name type="scientific">Ephemerocybe angulata</name>
    <dbReference type="NCBI Taxonomy" id="980116"/>
    <lineage>
        <taxon>Eukaryota</taxon>
        <taxon>Fungi</taxon>
        <taxon>Dikarya</taxon>
        <taxon>Basidiomycota</taxon>
        <taxon>Agaricomycotina</taxon>
        <taxon>Agaricomycetes</taxon>
        <taxon>Agaricomycetidae</taxon>
        <taxon>Agaricales</taxon>
        <taxon>Agaricineae</taxon>
        <taxon>Psathyrellaceae</taxon>
        <taxon>Ephemerocybe</taxon>
    </lineage>
</organism>
<dbReference type="SUPFAM" id="SSF52047">
    <property type="entry name" value="RNI-like"/>
    <property type="match status" value="1"/>
</dbReference>
<dbReference type="Gene3D" id="1.20.1280.50">
    <property type="match status" value="1"/>
</dbReference>
<evidence type="ECO:0000313" key="2">
    <source>
        <dbReference type="Proteomes" id="UP000521943"/>
    </source>
</evidence>
<sequence length="576" mass="65221">MMTEEPFKTVSEVFAPTNFTAPATRALVEQCGTPFAFGYDKQLASRILELQHDIRMLKTCRNSNRPVNRLPAEVLSHIFLILFWTVQAEAAENQKVFWIYATHVCRQWRAVALGCAALWCDFAFDMHGELMRTILPRSKNLPISVSLKCDGATDMEALGEVLSHTTRICHLDLSSAGCDLPSYSLALELMGSSAPLLTTLSVSYATLMEEERLPENWLKGGLPALKYLKLKNFELDWARVPFSPALTTLHLEQSDSTNPDFAEMLQTFRGLPLLENLILCGKFPQDGFQPRMKPMTFSYLKHLSLTGWGHLIGNFLLGIRVPKTTFIDITFNGEHEWTSEVNACVASIRELWRDDPLEWAKDSLEFINFTAVANSHLNFAFRFDDVPEALDWEHHDNPHLNINFLFSSPGSPDLEFLSSFREHFNLNSLSMLHYTNNSHLACRSVLEEFFAHLPILHSIAFWGCDMSDFLHILDDDPACAVTQPSEEGSAVNSTAVTPCFPALHLLKIEDQHFKGNRIDTIIRVLGKRPKGHGIAFLSIHDCANIDEMDAERIKEALPDLDSFDWSKKDLQDELEF</sequence>
<comment type="caution">
    <text evidence="1">The sequence shown here is derived from an EMBL/GenBank/DDBJ whole genome shotgun (WGS) entry which is preliminary data.</text>
</comment>
<dbReference type="Proteomes" id="UP000521943">
    <property type="component" value="Unassembled WGS sequence"/>
</dbReference>
<gene>
    <name evidence="1" type="ORF">DFP72DRAFT_1042917</name>
</gene>
<protein>
    <recommendedName>
        <fullName evidence="3">F-box domain-containing protein</fullName>
    </recommendedName>
</protein>
<evidence type="ECO:0008006" key="3">
    <source>
        <dbReference type="Google" id="ProtNLM"/>
    </source>
</evidence>
<dbReference type="AlphaFoldDB" id="A0A8H6I6L9"/>
<name>A0A8H6I6L9_9AGAR</name>
<keyword evidence="2" id="KW-1185">Reference proteome</keyword>
<accession>A0A8H6I6L9</accession>